<sequence length="246" mass="28226">MGHPPVDRVTLALLNPIIFRKICNSSHLRGTTLRLVCKEWNDLVLSHPERKLVLKLHNFSSADGCCDPLNFQLFCADMDPRLARNVRLWKDGCHSIAHLTGKEAGLEQHYKSSMSRFFHVCEKFSEYVHSIEILLHLSMIPVLYEILTRYCPNLERLRIREWNGRSGVRNALNDEVDRVLSRPLLVRRTLTGLNVHTTQREDGRPLLVKIMTELIVKSAPNLETLVIPGHLKFKSEWPPGIAVVKT</sequence>
<evidence type="ECO:0000313" key="1">
    <source>
        <dbReference type="EMBL" id="OXA53925.1"/>
    </source>
</evidence>
<accession>A0A226E8P3</accession>
<reference evidence="1 2" key="1">
    <citation type="submission" date="2015-12" db="EMBL/GenBank/DDBJ databases">
        <title>The genome of Folsomia candida.</title>
        <authorList>
            <person name="Faddeeva A."/>
            <person name="Derks M.F."/>
            <person name="Anvar Y."/>
            <person name="Smit S."/>
            <person name="Van Straalen N."/>
            <person name="Roelofs D."/>
        </authorList>
    </citation>
    <scope>NUCLEOTIDE SEQUENCE [LARGE SCALE GENOMIC DNA]</scope>
    <source>
        <strain evidence="1 2">VU population</strain>
        <tissue evidence="1">Whole body</tissue>
    </source>
</reference>
<dbReference type="AlphaFoldDB" id="A0A226E8P3"/>
<evidence type="ECO:0000313" key="2">
    <source>
        <dbReference type="Proteomes" id="UP000198287"/>
    </source>
</evidence>
<protein>
    <recommendedName>
        <fullName evidence="3">F-box domain-containing protein</fullName>
    </recommendedName>
</protein>
<dbReference type="Proteomes" id="UP000198287">
    <property type="component" value="Unassembled WGS sequence"/>
</dbReference>
<organism evidence="1 2">
    <name type="scientific">Folsomia candida</name>
    <name type="common">Springtail</name>
    <dbReference type="NCBI Taxonomy" id="158441"/>
    <lineage>
        <taxon>Eukaryota</taxon>
        <taxon>Metazoa</taxon>
        <taxon>Ecdysozoa</taxon>
        <taxon>Arthropoda</taxon>
        <taxon>Hexapoda</taxon>
        <taxon>Collembola</taxon>
        <taxon>Entomobryomorpha</taxon>
        <taxon>Isotomoidea</taxon>
        <taxon>Isotomidae</taxon>
        <taxon>Proisotominae</taxon>
        <taxon>Folsomia</taxon>
    </lineage>
</organism>
<gene>
    <name evidence="1" type="ORF">Fcan01_10266</name>
</gene>
<dbReference type="EMBL" id="LNIX01000005">
    <property type="protein sequence ID" value="OXA53925.1"/>
    <property type="molecule type" value="Genomic_DNA"/>
</dbReference>
<proteinExistence type="predicted"/>
<comment type="caution">
    <text evidence="1">The sequence shown here is derived from an EMBL/GenBank/DDBJ whole genome shotgun (WGS) entry which is preliminary data.</text>
</comment>
<evidence type="ECO:0008006" key="3">
    <source>
        <dbReference type="Google" id="ProtNLM"/>
    </source>
</evidence>
<name>A0A226E8P3_FOLCA</name>
<keyword evidence="2" id="KW-1185">Reference proteome</keyword>